<dbReference type="AlphaFoldDB" id="A0A2N0VL52"/>
<dbReference type="InterPro" id="IPR018392">
    <property type="entry name" value="LysM"/>
</dbReference>
<accession>A0A2N0VL52</accession>
<keyword evidence="3" id="KW-0732">Signal</keyword>
<dbReference type="InterPro" id="IPR052196">
    <property type="entry name" value="Bact_Kbp"/>
</dbReference>
<dbReference type="EMBL" id="PISP01000001">
    <property type="protein sequence ID" value="PKD44926.1"/>
    <property type="molecule type" value="Genomic_DNA"/>
</dbReference>
<dbReference type="Proteomes" id="UP000233398">
    <property type="component" value="Unassembled WGS sequence"/>
</dbReference>
<proteinExistence type="predicted"/>
<dbReference type="PANTHER" id="PTHR34700">
    <property type="entry name" value="POTASSIUM BINDING PROTEIN KBP"/>
    <property type="match status" value="1"/>
</dbReference>
<dbReference type="OrthoDB" id="1524955at2"/>
<evidence type="ECO:0000313" key="5">
    <source>
        <dbReference type="EMBL" id="PKD44926.1"/>
    </source>
</evidence>
<gene>
    <name evidence="5" type="ORF">CWD77_05560</name>
</gene>
<dbReference type="InterPro" id="IPR018900">
    <property type="entry name" value="Curli_CsgE"/>
</dbReference>
<evidence type="ECO:0000313" key="6">
    <source>
        <dbReference type="Proteomes" id="UP000233398"/>
    </source>
</evidence>
<feature type="domain" description="LysM" evidence="4">
    <location>
        <begin position="34"/>
        <end position="82"/>
    </location>
</feature>
<dbReference type="SUPFAM" id="SSF54106">
    <property type="entry name" value="LysM domain"/>
    <property type="match status" value="1"/>
</dbReference>
<evidence type="ECO:0000256" key="1">
    <source>
        <dbReference type="ARBA" id="ARBA00003989"/>
    </source>
</evidence>
<evidence type="ECO:0000259" key="4">
    <source>
        <dbReference type="PROSITE" id="PS51782"/>
    </source>
</evidence>
<reference evidence="5 6" key="1">
    <citation type="submission" date="2017-11" db="EMBL/GenBank/DDBJ databases">
        <title>Rhodohalobacter 15182 sp. nov., isolated from a salt lake.</title>
        <authorList>
            <person name="Han S."/>
        </authorList>
    </citation>
    <scope>NUCLEOTIDE SEQUENCE [LARGE SCALE GENOMIC DNA]</scope>
    <source>
        <strain evidence="5 6">15182</strain>
    </source>
</reference>
<dbReference type="Gene3D" id="3.10.350.10">
    <property type="entry name" value="LysM domain"/>
    <property type="match status" value="1"/>
</dbReference>
<evidence type="ECO:0000256" key="3">
    <source>
        <dbReference type="ARBA" id="ARBA00022729"/>
    </source>
</evidence>
<dbReference type="Pfam" id="PF10627">
    <property type="entry name" value="CsgE"/>
    <property type="match status" value="1"/>
</dbReference>
<dbReference type="CDD" id="cd00118">
    <property type="entry name" value="LysM"/>
    <property type="match status" value="1"/>
</dbReference>
<dbReference type="PROSITE" id="PS51782">
    <property type="entry name" value="LYSM"/>
    <property type="match status" value="1"/>
</dbReference>
<evidence type="ECO:0000256" key="2">
    <source>
        <dbReference type="ARBA" id="ARBA00014024"/>
    </source>
</evidence>
<protein>
    <recommendedName>
        <fullName evidence="2">Curli production assembly/transport component CsgE</fullName>
    </recommendedName>
</protein>
<dbReference type="PANTHER" id="PTHR34700:SF4">
    <property type="entry name" value="PHAGE-LIKE ELEMENT PBSX PROTEIN XKDP"/>
    <property type="match status" value="1"/>
</dbReference>
<comment type="function">
    <text evidence="1">May be involved in the biogenesis of curli organelles.</text>
</comment>
<keyword evidence="6" id="KW-1185">Reference proteome</keyword>
<organism evidence="5 6">
    <name type="scientific">Rhodohalobacter barkolensis</name>
    <dbReference type="NCBI Taxonomy" id="2053187"/>
    <lineage>
        <taxon>Bacteria</taxon>
        <taxon>Pseudomonadati</taxon>
        <taxon>Balneolota</taxon>
        <taxon>Balneolia</taxon>
        <taxon>Balneolales</taxon>
        <taxon>Balneolaceae</taxon>
        <taxon>Rhodohalobacter</taxon>
    </lineage>
</organism>
<sequence>MNLFGVIIILLLLPFGQSADKNSVQSERCSDSDVLYSVQKGDNLYRIAERFGDHRFWEPIYIANADQVNNPHLIFPGQKIRIPQNVANYKEANLNIAEVLENPFCKVSEVPIAKVNESHLRRYRISTLMDLAALESIAETESSSADSSEVVNEEEMAAFREAFNALIEEKKSEEQKKSNNTEQAMFRELDGMVHDETRSKFGRDFYDIFYRHWQSPPEASNYSIRIMEQPAPSLGSIIIVKVNDEETFKVRLQPKYDFVEEASKYAVRTTYAYLRDNKNEVIIY</sequence>
<dbReference type="Pfam" id="PF01476">
    <property type="entry name" value="LysM"/>
    <property type="match status" value="1"/>
</dbReference>
<name>A0A2N0VL52_9BACT</name>
<dbReference type="InterPro" id="IPR036779">
    <property type="entry name" value="LysM_dom_sf"/>
</dbReference>
<comment type="caution">
    <text evidence="5">The sequence shown here is derived from an EMBL/GenBank/DDBJ whole genome shotgun (WGS) entry which is preliminary data.</text>
</comment>